<name>A0A367RS70_NOSPU</name>
<proteinExistence type="predicted"/>
<dbReference type="AlphaFoldDB" id="A0A367RS70"/>
<reference evidence="2" key="1">
    <citation type="submission" date="2016-04" db="EMBL/GenBank/DDBJ databases">
        <authorList>
            <person name="Tabuchi Yagui T.R."/>
        </authorList>
    </citation>
    <scope>NUCLEOTIDE SEQUENCE [LARGE SCALE GENOMIC DNA]</scope>
</reference>
<organism evidence="1 2">
    <name type="scientific">Nostoc punctiforme NIES-2108</name>
    <dbReference type="NCBI Taxonomy" id="1356359"/>
    <lineage>
        <taxon>Bacteria</taxon>
        <taxon>Bacillati</taxon>
        <taxon>Cyanobacteriota</taxon>
        <taxon>Cyanophyceae</taxon>
        <taxon>Nostocales</taxon>
        <taxon>Nostocaceae</taxon>
        <taxon>Nostoc</taxon>
    </lineage>
</organism>
<protein>
    <submittedName>
        <fullName evidence="1">Uncharacterized protein</fullName>
    </submittedName>
</protein>
<gene>
    <name evidence="1" type="ORF">A6769_07465</name>
</gene>
<dbReference type="EMBL" id="LXQE01000107">
    <property type="protein sequence ID" value="RCJ38869.1"/>
    <property type="molecule type" value="Genomic_DNA"/>
</dbReference>
<dbReference type="Proteomes" id="UP000252085">
    <property type="component" value="Unassembled WGS sequence"/>
</dbReference>
<evidence type="ECO:0000313" key="1">
    <source>
        <dbReference type="EMBL" id="RCJ38869.1"/>
    </source>
</evidence>
<accession>A0A367RS70</accession>
<comment type="caution">
    <text evidence="1">The sequence shown here is derived from an EMBL/GenBank/DDBJ whole genome shotgun (WGS) entry which is preliminary data.</text>
</comment>
<evidence type="ECO:0000313" key="2">
    <source>
        <dbReference type="Proteomes" id="UP000252085"/>
    </source>
</evidence>
<sequence length="68" mass="7446">MLVLPSNFTLELFGRVPSGVIWATEIFPYKVTALTMATPSRPCNQFGAVLKDIALSYRKGNLGCQPQS</sequence>